<gene>
    <name evidence="2" type="ORF">EW146_g657</name>
</gene>
<evidence type="ECO:0000313" key="3">
    <source>
        <dbReference type="Proteomes" id="UP000310158"/>
    </source>
</evidence>
<evidence type="ECO:0000313" key="2">
    <source>
        <dbReference type="EMBL" id="THH20750.1"/>
    </source>
</evidence>
<keyword evidence="3" id="KW-1185">Reference proteome</keyword>
<reference evidence="2 3" key="1">
    <citation type="submission" date="2019-02" db="EMBL/GenBank/DDBJ databases">
        <title>Genome sequencing of the rare red list fungi Bondarzewia mesenterica.</title>
        <authorList>
            <person name="Buettner E."/>
            <person name="Kellner H."/>
        </authorList>
    </citation>
    <scope>NUCLEOTIDE SEQUENCE [LARGE SCALE GENOMIC DNA]</scope>
    <source>
        <strain evidence="2 3">DSM 108281</strain>
    </source>
</reference>
<comment type="caution">
    <text evidence="2">The sequence shown here is derived from an EMBL/GenBank/DDBJ whole genome shotgun (WGS) entry which is preliminary data.</text>
</comment>
<feature type="region of interest" description="Disordered" evidence="1">
    <location>
        <begin position="1"/>
        <end position="40"/>
    </location>
</feature>
<name>A0A4S4MCH6_9AGAM</name>
<protein>
    <submittedName>
        <fullName evidence="2">Uncharacterized protein</fullName>
    </submittedName>
</protein>
<feature type="compositionally biased region" description="Basic residues" evidence="1">
    <location>
        <begin position="1"/>
        <end position="10"/>
    </location>
</feature>
<organism evidence="2 3">
    <name type="scientific">Bondarzewia mesenterica</name>
    <dbReference type="NCBI Taxonomy" id="1095465"/>
    <lineage>
        <taxon>Eukaryota</taxon>
        <taxon>Fungi</taxon>
        <taxon>Dikarya</taxon>
        <taxon>Basidiomycota</taxon>
        <taxon>Agaricomycotina</taxon>
        <taxon>Agaricomycetes</taxon>
        <taxon>Russulales</taxon>
        <taxon>Bondarzewiaceae</taxon>
        <taxon>Bondarzewia</taxon>
    </lineage>
</organism>
<dbReference type="Proteomes" id="UP000310158">
    <property type="component" value="Unassembled WGS sequence"/>
</dbReference>
<dbReference type="AlphaFoldDB" id="A0A4S4MCH6"/>
<proteinExistence type="predicted"/>
<evidence type="ECO:0000256" key="1">
    <source>
        <dbReference type="SAM" id="MobiDB-lite"/>
    </source>
</evidence>
<sequence>MQERSHHYKTRGTTDSDPQPIATLGPQGHAIQPYTLGAGASHGERTSARLVPVTGLLTVVNLHTKWFVHRGRSRRTSYTYDMRICVHLRIYSSVSS</sequence>
<dbReference type="EMBL" id="SGPL01000015">
    <property type="protein sequence ID" value="THH20750.1"/>
    <property type="molecule type" value="Genomic_DNA"/>
</dbReference>
<accession>A0A4S4MCH6</accession>